<evidence type="ECO:0000313" key="3">
    <source>
        <dbReference type="EMBL" id="ACM20823.1"/>
    </source>
</evidence>
<protein>
    <submittedName>
        <fullName evidence="3">ABC transporter, periplasmic substrate-binding protein, NMT1/THI5-like domain-containing</fullName>
    </submittedName>
</protein>
<sequence>MPGFMNKAIRIVAIAIALSSVASLLGACKKETKGATVGDGLFPIKAITRKDCSLAPWLVTEKLGFFAQEGIRIVYTGETQPALVLPSVLKGDNDVAGDHPNALAVAKAGGAKITGVVRSGIDPAPDLNPELRHMFWYVNPEKYPDVKSFADLKKLPGKLKFSTITNNICSDFLANRIADKNGIPRDKFEWVTMPDVQAIQALKQGLVDVAGVHPPFYKPMVISGARKISDSLETGLGPSAGVSFTYFRDDFIEKHPDVVRGFIRAMGRGGAWINDHPEMAAKWTSEAIGVPVTGNHYYSPKNDILESEIEPWIQDLEEHKVIPRGKVKPSDLVSHQFETHEVYSWK</sequence>
<feature type="chain" id="PRO_5002886510" evidence="1">
    <location>
        <begin position="23"/>
        <end position="346"/>
    </location>
</feature>
<dbReference type="STRING" id="316067.Geob_2470"/>
<reference evidence="3 4" key="1">
    <citation type="submission" date="2009-01" db="EMBL/GenBank/DDBJ databases">
        <title>Complete sequence of Geobacter sp. FRC-32.</title>
        <authorList>
            <consortium name="US DOE Joint Genome Institute"/>
            <person name="Lucas S."/>
            <person name="Copeland A."/>
            <person name="Lapidus A."/>
            <person name="Glavina del Rio T."/>
            <person name="Dalin E."/>
            <person name="Tice H."/>
            <person name="Bruce D."/>
            <person name="Goodwin L."/>
            <person name="Pitluck S."/>
            <person name="Saunders E."/>
            <person name="Brettin T."/>
            <person name="Detter J.C."/>
            <person name="Han C."/>
            <person name="Larimer F."/>
            <person name="Land M."/>
            <person name="Hauser L."/>
            <person name="Kyrpides N."/>
            <person name="Ovchinnikova G."/>
            <person name="Kostka J."/>
            <person name="Richardson P."/>
        </authorList>
    </citation>
    <scope>NUCLEOTIDE SEQUENCE [LARGE SCALE GENOMIC DNA]</scope>
    <source>
        <strain evidence="4">DSM 22248 / JCM 15807 / FRC-32</strain>
    </source>
</reference>
<dbReference type="Gene3D" id="3.40.190.10">
    <property type="entry name" value="Periplasmic binding protein-like II"/>
    <property type="match status" value="1"/>
</dbReference>
<dbReference type="Pfam" id="PF09084">
    <property type="entry name" value="NMT1"/>
    <property type="match status" value="1"/>
</dbReference>
<dbReference type="PANTHER" id="PTHR30024:SF42">
    <property type="entry name" value="ALIPHATIC SULFONATES-BINDING PROTEIN-RELATED"/>
    <property type="match status" value="1"/>
</dbReference>
<dbReference type="EMBL" id="CP001390">
    <property type="protein sequence ID" value="ACM20823.1"/>
    <property type="molecule type" value="Genomic_DNA"/>
</dbReference>
<dbReference type="SUPFAM" id="SSF53850">
    <property type="entry name" value="Periplasmic binding protein-like II"/>
    <property type="match status" value="1"/>
</dbReference>
<proteinExistence type="predicted"/>
<dbReference type="RefSeq" id="WP_012647552.1">
    <property type="nucleotide sequence ID" value="NC_011979.1"/>
</dbReference>
<dbReference type="InterPro" id="IPR015168">
    <property type="entry name" value="SsuA/THI5"/>
</dbReference>
<feature type="signal peptide" evidence="1">
    <location>
        <begin position="1"/>
        <end position="22"/>
    </location>
</feature>
<dbReference type="PROSITE" id="PS51257">
    <property type="entry name" value="PROKAR_LIPOPROTEIN"/>
    <property type="match status" value="1"/>
</dbReference>
<dbReference type="Proteomes" id="UP000007721">
    <property type="component" value="Chromosome"/>
</dbReference>
<evidence type="ECO:0000256" key="1">
    <source>
        <dbReference type="SAM" id="SignalP"/>
    </source>
</evidence>
<evidence type="ECO:0000313" key="4">
    <source>
        <dbReference type="Proteomes" id="UP000007721"/>
    </source>
</evidence>
<dbReference type="HOGENOM" id="CLU_028871_5_0_7"/>
<dbReference type="PANTHER" id="PTHR30024">
    <property type="entry name" value="ALIPHATIC SULFONATES-BINDING PROTEIN-RELATED"/>
    <property type="match status" value="1"/>
</dbReference>
<keyword evidence="4" id="KW-1185">Reference proteome</keyword>
<gene>
    <name evidence="3" type="ordered locus">Geob_2470</name>
</gene>
<accession>B9M043</accession>
<dbReference type="KEGG" id="geo:Geob_2470"/>
<dbReference type="AlphaFoldDB" id="B9M043"/>
<keyword evidence="1" id="KW-0732">Signal</keyword>
<organism evidence="3 4">
    <name type="scientific">Geotalea daltonii (strain DSM 22248 / JCM 15807 / FRC-32)</name>
    <name type="common">Geobacter daltonii</name>
    <dbReference type="NCBI Taxonomy" id="316067"/>
    <lineage>
        <taxon>Bacteria</taxon>
        <taxon>Pseudomonadati</taxon>
        <taxon>Thermodesulfobacteriota</taxon>
        <taxon>Desulfuromonadia</taxon>
        <taxon>Geobacterales</taxon>
        <taxon>Geobacteraceae</taxon>
        <taxon>Geotalea</taxon>
    </lineage>
</organism>
<feature type="domain" description="SsuA/THI5-like" evidence="2">
    <location>
        <begin position="55"/>
        <end position="280"/>
    </location>
</feature>
<name>B9M043_GEODF</name>
<dbReference type="eggNOG" id="COG0715">
    <property type="taxonomic scope" value="Bacteria"/>
</dbReference>
<evidence type="ECO:0000259" key="2">
    <source>
        <dbReference type="Pfam" id="PF09084"/>
    </source>
</evidence>
<dbReference type="OrthoDB" id="8877897at2"/>